<dbReference type="Proteomes" id="UP000593575">
    <property type="component" value="Unassembled WGS sequence"/>
</dbReference>
<keyword evidence="2" id="KW-1185">Reference proteome</keyword>
<dbReference type="EMBL" id="JABFAE010000010">
    <property type="protein sequence ID" value="MBA0839004.1"/>
    <property type="molecule type" value="Genomic_DNA"/>
</dbReference>
<gene>
    <name evidence="1" type="ORF">Goarm_004779</name>
</gene>
<dbReference type="InterPro" id="IPR036826">
    <property type="entry name" value="Cyt_f_lg_dom_sf"/>
</dbReference>
<dbReference type="GO" id="GO:0020037">
    <property type="term" value="F:heme binding"/>
    <property type="evidence" value="ECO:0007669"/>
    <property type="project" value="InterPro"/>
</dbReference>
<reference evidence="1 2" key="1">
    <citation type="journal article" date="2019" name="Genome Biol. Evol.">
        <title>Insights into the evolution of the New World diploid cottons (Gossypium, subgenus Houzingenia) based on genome sequencing.</title>
        <authorList>
            <person name="Grover C.E."/>
            <person name="Arick M.A. 2nd"/>
            <person name="Thrash A."/>
            <person name="Conover J.L."/>
            <person name="Sanders W.S."/>
            <person name="Peterson D.G."/>
            <person name="Frelichowski J.E."/>
            <person name="Scheffler J.A."/>
            <person name="Scheffler B.E."/>
            <person name="Wendel J.F."/>
        </authorList>
    </citation>
    <scope>NUCLEOTIDE SEQUENCE [LARGE SCALE GENOMIC DNA]</scope>
    <source>
        <strain evidence="1">6</strain>
        <tissue evidence="1">Leaf</tissue>
    </source>
</reference>
<accession>A0A7J9JXU4</accession>
<dbReference type="InterPro" id="IPR002325">
    <property type="entry name" value="Cyt_f"/>
</dbReference>
<name>A0A7J9JXU4_9ROSI</name>
<dbReference type="Gene3D" id="2.60.40.830">
    <property type="entry name" value="Cytochrome f large domain"/>
    <property type="match status" value="1"/>
</dbReference>
<dbReference type="PROSITE" id="PS51010">
    <property type="entry name" value="CYTF"/>
    <property type="match status" value="1"/>
</dbReference>
<dbReference type="GO" id="GO:0015979">
    <property type="term" value="P:photosynthesis"/>
    <property type="evidence" value="ECO:0007669"/>
    <property type="project" value="InterPro"/>
</dbReference>
<evidence type="ECO:0000313" key="2">
    <source>
        <dbReference type="Proteomes" id="UP000593575"/>
    </source>
</evidence>
<dbReference type="SUPFAM" id="SSF49441">
    <property type="entry name" value="Cytochrome f, large domain"/>
    <property type="match status" value="1"/>
</dbReference>
<sequence length="41" mass="4727">MKEKIGDLSFQNYRPTKKNVYVIGPVPGKKNIVKSPFLFFP</sequence>
<dbReference type="AlphaFoldDB" id="A0A7J9JXU4"/>
<comment type="caution">
    <text evidence="1">The sequence shown here is derived from an EMBL/GenBank/DDBJ whole genome shotgun (WGS) entry which is preliminary data.</text>
</comment>
<dbReference type="GO" id="GO:0009055">
    <property type="term" value="F:electron transfer activity"/>
    <property type="evidence" value="ECO:0007669"/>
    <property type="project" value="InterPro"/>
</dbReference>
<organism evidence="1 2">
    <name type="scientific">Gossypium armourianum</name>
    <dbReference type="NCBI Taxonomy" id="34283"/>
    <lineage>
        <taxon>Eukaryota</taxon>
        <taxon>Viridiplantae</taxon>
        <taxon>Streptophyta</taxon>
        <taxon>Embryophyta</taxon>
        <taxon>Tracheophyta</taxon>
        <taxon>Spermatophyta</taxon>
        <taxon>Magnoliopsida</taxon>
        <taxon>eudicotyledons</taxon>
        <taxon>Gunneridae</taxon>
        <taxon>Pentapetalae</taxon>
        <taxon>rosids</taxon>
        <taxon>malvids</taxon>
        <taxon>Malvales</taxon>
        <taxon>Malvaceae</taxon>
        <taxon>Malvoideae</taxon>
        <taxon>Gossypium</taxon>
    </lineage>
</organism>
<evidence type="ECO:0000313" key="1">
    <source>
        <dbReference type="EMBL" id="MBA0839004.1"/>
    </source>
</evidence>
<proteinExistence type="predicted"/>
<protein>
    <submittedName>
        <fullName evidence="1">Uncharacterized protein</fullName>
    </submittedName>
</protein>
<dbReference type="GO" id="GO:0005506">
    <property type="term" value="F:iron ion binding"/>
    <property type="evidence" value="ECO:0007669"/>
    <property type="project" value="InterPro"/>
</dbReference>
<dbReference type="GO" id="GO:0042651">
    <property type="term" value="C:thylakoid membrane"/>
    <property type="evidence" value="ECO:0007669"/>
    <property type="project" value="InterPro"/>
</dbReference>